<reference evidence="2" key="1">
    <citation type="journal article" date="2014" name="Front. Microbiol.">
        <title>High frequency of phylogenetically diverse reductive dehalogenase-homologous genes in deep subseafloor sedimentary metagenomes.</title>
        <authorList>
            <person name="Kawai M."/>
            <person name="Futagami T."/>
            <person name="Toyoda A."/>
            <person name="Takaki Y."/>
            <person name="Nishi S."/>
            <person name="Hori S."/>
            <person name="Arai W."/>
            <person name="Tsubouchi T."/>
            <person name="Morono Y."/>
            <person name="Uchiyama I."/>
            <person name="Ito T."/>
            <person name="Fujiyama A."/>
            <person name="Inagaki F."/>
            <person name="Takami H."/>
        </authorList>
    </citation>
    <scope>NUCLEOTIDE SEQUENCE</scope>
    <source>
        <strain evidence="2">Expedition CK06-06</strain>
    </source>
</reference>
<accession>X0WJX3</accession>
<keyword evidence="1" id="KW-0812">Transmembrane</keyword>
<keyword evidence="1" id="KW-0472">Membrane</keyword>
<evidence type="ECO:0000256" key="1">
    <source>
        <dbReference type="SAM" id="Phobius"/>
    </source>
</evidence>
<organism evidence="2">
    <name type="scientific">marine sediment metagenome</name>
    <dbReference type="NCBI Taxonomy" id="412755"/>
    <lineage>
        <taxon>unclassified sequences</taxon>
        <taxon>metagenomes</taxon>
        <taxon>ecological metagenomes</taxon>
    </lineage>
</organism>
<sequence>KTILNLKYYSQKDHLSDDNRIELNMFLEIILERILKENFILEGLAWKKPQKKIDFSQLINKIKVLLNSKWMKIIMLLIIAFIIIFFFKLIGIIGEISPILYIPCAILVFTIYWIFFNKK</sequence>
<gene>
    <name evidence="2" type="ORF">S01H1_70160</name>
</gene>
<proteinExistence type="predicted"/>
<keyword evidence="1" id="KW-1133">Transmembrane helix</keyword>
<feature type="transmembrane region" description="Helical" evidence="1">
    <location>
        <begin position="73"/>
        <end position="93"/>
    </location>
</feature>
<feature type="transmembrane region" description="Helical" evidence="1">
    <location>
        <begin position="99"/>
        <end position="116"/>
    </location>
</feature>
<dbReference type="AlphaFoldDB" id="X0WJX3"/>
<protein>
    <submittedName>
        <fullName evidence="2">Uncharacterized protein</fullName>
    </submittedName>
</protein>
<evidence type="ECO:0000313" key="2">
    <source>
        <dbReference type="EMBL" id="GAG31289.1"/>
    </source>
</evidence>
<comment type="caution">
    <text evidence="2">The sequence shown here is derived from an EMBL/GenBank/DDBJ whole genome shotgun (WGS) entry which is preliminary data.</text>
</comment>
<feature type="non-terminal residue" evidence="2">
    <location>
        <position position="1"/>
    </location>
</feature>
<name>X0WJX3_9ZZZZ</name>
<dbReference type="EMBL" id="BARS01046634">
    <property type="protein sequence ID" value="GAG31289.1"/>
    <property type="molecule type" value="Genomic_DNA"/>
</dbReference>